<dbReference type="RefSeq" id="WP_094864639.1">
    <property type="nucleotide sequence ID" value="NZ_NKYE01000014.1"/>
</dbReference>
<evidence type="ECO:0000313" key="3">
    <source>
        <dbReference type="Proteomes" id="UP000242444"/>
    </source>
</evidence>
<protein>
    <recommendedName>
        <fullName evidence="4">PspA domain-containing protein</fullName>
    </recommendedName>
</protein>
<evidence type="ECO:0000313" key="2">
    <source>
        <dbReference type="EMBL" id="OZM71336.1"/>
    </source>
</evidence>
<dbReference type="OrthoDB" id="4377479at2"/>
<dbReference type="Proteomes" id="UP000242444">
    <property type="component" value="Unassembled WGS sequence"/>
</dbReference>
<dbReference type="AlphaFoldDB" id="A0A263D1E1"/>
<feature type="region of interest" description="Disordered" evidence="1">
    <location>
        <begin position="1"/>
        <end position="43"/>
    </location>
</feature>
<accession>A0A263D1E1</accession>
<proteinExistence type="predicted"/>
<reference evidence="2 3" key="1">
    <citation type="submission" date="2017-07" db="EMBL/GenBank/DDBJ databases">
        <title>Amycolatopsis antarcticus sp. nov., isolated from the surface of an Antarcticus brown macroalga.</title>
        <authorList>
            <person name="Wang J."/>
            <person name="Leiva S."/>
            <person name="Huang J."/>
            <person name="Huang Y."/>
        </authorList>
    </citation>
    <scope>NUCLEOTIDE SEQUENCE [LARGE SCALE GENOMIC DNA]</scope>
    <source>
        <strain evidence="2 3">AU-G6</strain>
    </source>
</reference>
<feature type="compositionally biased region" description="Acidic residues" evidence="1">
    <location>
        <begin position="1"/>
        <end position="18"/>
    </location>
</feature>
<gene>
    <name evidence="2" type="ORF">CFN78_21365</name>
</gene>
<organism evidence="2 3">
    <name type="scientific">Amycolatopsis antarctica</name>
    <dbReference type="NCBI Taxonomy" id="1854586"/>
    <lineage>
        <taxon>Bacteria</taxon>
        <taxon>Bacillati</taxon>
        <taxon>Actinomycetota</taxon>
        <taxon>Actinomycetes</taxon>
        <taxon>Pseudonocardiales</taxon>
        <taxon>Pseudonocardiaceae</taxon>
        <taxon>Amycolatopsis</taxon>
    </lineage>
</organism>
<evidence type="ECO:0008006" key="4">
    <source>
        <dbReference type="Google" id="ProtNLM"/>
    </source>
</evidence>
<evidence type="ECO:0000256" key="1">
    <source>
        <dbReference type="SAM" id="MobiDB-lite"/>
    </source>
</evidence>
<keyword evidence="3" id="KW-1185">Reference proteome</keyword>
<dbReference type="EMBL" id="NKYE01000014">
    <property type="protein sequence ID" value="OZM71336.1"/>
    <property type="molecule type" value="Genomic_DNA"/>
</dbReference>
<name>A0A263D1E1_9PSEU</name>
<comment type="caution">
    <text evidence="2">The sequence shown here is derived from an EMBL/GenBank/DDBJ whole genome shotgun (WGS) entry which is preliminary data.</text>
</comment>
<sequence length="103" mass="10979">MSDPEADGPDAIDAEVVEEPTSAVAPAPGSPALPEPDYTDAGVPTFDYVRDQIEKRYTTSAGATELAGLGTENDLASLDKKLEDRDQAARDKLAEIRRSMGKE</sequence>
<dbReference type="InParanoid" id="A0A263D1E1"/>